<feature type="domain" description="RNA polymerase sigma-70 region 2" evidence="5">
    <location>
        <begin position="8"/>
        <end position="72"/>
    </location>
</feature>
<dbReference type="InterPro" id="IPR007627">
    <property type="entry name" value="RNA_pol_sigma70_r2"/>
</dbReference>
<dbReference type="AlphaFoldDB" id="A0A291GTA9"/>
<evidence type="ECO:0000256" key="4">
    <source>
        <dbReference type="ARBA" id="ARBA00023163"/>
    </source>
</evidence>
<dbReference type="InterPro" id="IPR013249">
    <property type="entry name" value="RNA_pol_sigma70_r4_t2"/>
</dbReference>
<evidence type="ECO:0000313" key="8">
    <source>
        <dbReference type="EMBL" id="ATG53356.1"/>
    </source>
</evidence>
<dbReference type="OrthoDB" id="9780299at2"/>
<keyword evidence="3" id="KW-0731">Sigma factor</keyword>
<evidence type="ECO:0000256" key="3">
    <source>
        <dbReference type="ARBA" id="ARBA00023082"/>
    </source>
</evidence>
<organism evidence="8 9">
    <name type="scientific">Brachybacterium ginsengisoli</name>
    <dbReference type="NCBI Taxonomy" id="1331682"/>
    <lineage>
        <taxon>Bacteria</taxon>
        <taxon>Bacillati</taxon>
        <taxon>Actinomycetota</taxon>
        <taxon>Actinomycetes</taxon>
        <taxon>Micrococcales</taxon>
        <taxon>Dermabacteraceae</taxon>
        <taxon>Brachybacterium</taxon>
    </lineage>
</organism>
<dbReference type="InterPro" id="IPR013325">
    <property type="entry name" value="RNA_pol_sigma_r2"/>
</dbReference>
<keyword evidence="2" id="KW-0805">Transcription regulation</keyword>
<dbReference type="PANTHER" id="PTHR47756:SF2">
    <property type="entry name" value="BLL6612 PROTEIN"/>
    <property type="match status" value="1"/>
</dbReference>
<dbReference type="EMBL" id="CP023564">
    <property type="protein sequence ID" value="ATG53356.1"/>
    <property type="molecule type" value="Genomic_DNA"/>
</dbReference>
<feature type="domain" description="DUF6596" evidence="7">
    <location>
        <begin position="176"/>
        <end position="267"/>
    </location>
</feature>
<dbReference type="Pfam" id="PF04542">
    <property type="entry name" value="Sigma70_r2"/>
    <property type="match status" value="1"/>
</dbReference>
<dbReference type="InterPro" id="IPR046531">
    <property type="entry name" value="DUF6596"/>
</dbReference>
<reference evidence="8 9" key="1">
    <citation type="journal article" date="2014" name="Int. J. Syst. Evol. Microbiol.">
        <title>Brachybacterium ginsengisoli sp. nov., isolated from soil of a ginseng field.</title>
        <authorList>
            <person name="Hoang V.A."/>
            <person name="Kim Y.J."/>
            <person name="Nguyen N.L."/>
            <person name="Yang D.C."/>
        </authorList>
    </citation>
    <scope>NUCLEOTIDE SEQUENCE [LARGE SCALE GENOMIC DNA]</scope>
    <source>
        <strain evidence="8 9">DCY80</strain>
    </source>
</reference>
<dbReference type="SUPFAM" id="SSF88946">
    <property type="entry name" value="Sigma2 domain of RNA polymerase sigma factors"/>
    <property type="match status" value="1"/>
</dbReference>
<protein>
    <recommendedName>
        <fullName evidence="10">RNA polymerase subunit sigma-24</fullName>
    </recommendedName>
</protein>
<dbReference type="SUPFAM" id="SSF88659">
    <property type="entry name" value="Sigma3 and sigma4 domains of RNA polymerase sigma factors"/>
    <property type="match status" value="1"/>
</dbReference>
<comment type="similarity">
    <text evidence="1">Belongs to the sigma-70 factor family. ECF subfamily.</text>
</comment>
<dbReference type="Gene3D" id="1.10.10.10">
    <property type="entry name" value="Winged helix-like DNA-binding domain superfamily/Winged helix DNA-binding domain"/>
    <property type="match status" value="1"/>
</dbReference>
<dbReference type="Gene3D" id="1.10.1740.10">
    <property type="match status" value="1"/>
</dbReference>
<dbReference type="Pfam" id="PF08281">
    <property type="entry name" value="Sigma70_r4_2"/>
    <property type="match status" value="1"/>
</dbReference>
<accession>A0A291GTA9</accession>
<evidence type="ECO:0000259" key="5">
    <source>
        <dbReference type="Pfam" id="PF04542"/>
    </source>
</evidence>
<keyword evidence="9" id="KW-1185">Reference proteome</keyword>
<sequence length="395" mass="42565">MPFEDVWRREAPHVLAALLRRSGNLAACEDAVQLALLAAAEQWPREGLPEEPRAWLRTVATRRLVDAVRSDASRRAREERAFRLEEPLHGADGPEPTSAGEDLLGLLVLCAHPALSPASQTALMLRAVAGLRTAEVAECFFVPESTMAQRISRAKATLRAHGARFAPPRPQELPRRLHAVRHVVASMYSQEHALAELGEGAVRLARAVRAAGPDEPESAGLLALLLLTHARAAARRDGAGEIVPLLEQDRSLWDTTLIAEGVSLLEEVLPVGPVGPFQLQAAIAAVHAEAPTGEATDWPQILELYRMLEQVEPTPSVRLGLAVATAEVQGPQAGLNLLATADGRTHRHDAVEGHLLARLGRDDAAREAFLRAADATRSLPEQRYLLRLAAAAGTT</sequence>
<evidence type="ECO:0000259" key="7">
    <source>
        <dbReference type="Pfam" id="PF20239"/>
    </source>
</evidence>
<evidence type="ECO:0008006" key="10">
    <source>
        <dbReference type="Google" id="ProtNLM"/>
    </source>
</evidence>
<dbReference type="InterPro" id="IPR013324">
    <property type="entry name" value="RNA_pol_sigma_r3/r4-like"/>
</dbReference>
<evidence type="ECO:0000313" key="9">
    <source>
        <dbReference type="Proteomes" id="UP000217889"/>
    </source>
</evidence>
<dbReference type="RefSeq" id="WP_096797835.1">
    <property type="nucleotide sequence ID" value="NZ_CP023564.1"/>
</dbReference>
<dbReference type="KEGG" id="bgg:CFK41_00120"/>
<dbReference type="InterPro" id="IPR036388">
    <property type="entry name" value="WH-like_DNA-bd_sf"/>
</dbReference>
<evidence type="ECO:0000259" key="6">
    <source>
        <dbReference type="Pfam" id="PF08281"/>
    </source>
</evidence>
<name>A0A291GTA9_9MICO</name>
<evidence type="ECO:0000256" key="1">
    <source>
        <dbReference type="ARBA" id="ARBA00010641"/>
    </source>
</evidence>
<keyword evidence="4" id="KW-0804">Transcription</keyword>
<dbReference type="GO" id="GO:0003677">
    <property type="term" value="F:DNA binding"/>
    <property type="evidence" value="ECO:0007669"/>
    <property type="project" value="InterPro"/>
</dbReference>
<dbReference type="PANTHER" id="PTHR47756">
    <property type="entry name" value="BLL6612 PROTEIN-RELATED"/>
    <property type="match status" value="1"/>
</dbReference>
<dbReference type="GO" id="GO:0016987">
    <property type="term" value="F:sigma factor activity"/>
    <property type="evidence" value="ECO:0007669"/>
    <property type="project" value="UniProtKB-KW"/>
</dbReference>
<gene>
    <name evidence="8" type="ORF">CFK41_00120</name>
</gene>
<feature type="domain" description="RNA polymerase sigma factor 70 region 4 type 2" evidence="6">
    <location>
        <begin position="107"/>
        <end position="158"/>
    </location>
</feature>
<dbReference type="GO" id="GO:0006352">
    <property type="term" value="P:DNA-templated transcription initiation"/>
    <property type="evidence" value="ECO:0007669"/>
    <property type="project" value="InterPro"/>
</dbReference>
<proteinExistence type="inferred from homology"/>
<dbReference type="Pfam" id="PF20239">
    <property type="entry name" value="DUF6596"/>
    <property type="match status" value="1"/>
</dbReference>
<evidence type="ECO:0000256" key="2">
    <source>
        <dbReference type="ARBA" id="ARBA00023015"/>
    </source>
</evidence>
<dbReference type="Proteomes" id="UP000217889">
    <property type="component" value="Chromosome"/>
</dbReference>